<dbReference type="Gene3D" id="3.30.450.40">
    <property type="match status" value="1"/>
</dbReference>
<dbReference type="CDD" id="cd00130">
    <property type="entry name" value="PAS"/>
    <property type="match status" value="1"/>
</dbReference>
<dbReference type="NCBIfam" id="TIGR00229">
    <property type="entry name" value="sensory_box"/>
    <property type="match status" value="1"/>
</dbReference>
<gene>
    <name evidence="5" type="ORF">V6617_04275</name>
</gene>
<feature type="domain" description="PAC" evidence="2">
    <location>
        <begin position="91"/>
        <end position="143"/>
    </location>
</feature>
<dbReference type="SMART" id="SM00065">
    <property type="entry name" value="GAF"/>
    <property type="match status" value="1"/>
</dbReference>
<feature type="domain" description="PAS" evidence="1">
    <location>
        <begin position="17"/>
        <end position="62"/>
    </location>
</feature>
<dbReference type="InterPro" id="IPR000014">
    <property type="entry name" value="PAS"/>
</dbReference>
<dbReference type="InterPro" id="IPR001633">
    <property type="entry name" value="EAL_dom"/>
</dbReference>
<dbReference type="InterPro" id="IPR000700">
    <property type="entry name" value="PAS-assoc_C"/>
</dbReference>
<dbReference type="NCBIfam" id="TIGR00254">
    <property type="entry name" value="GGDEF"/>
    <property type="match status" value="1"/>
</dbReference>
<evidence type="ECO:0000259" key="3">
    <source>
        <dbReference type="PROSITE" id="PS50883"/>
    </source>
</evidence>
<evidence type="ECO:0000313" key="6">
    <source>
        <dbReference type="Proteomes" id="UP001369958"/>
    </source>
</evidence>
<dbReference type="InterPro" id="IPR012226">
    <property type="entry name" value="Diguanyl_cyclase/Pdiesterase"/>
</dbReference>
<dbReference type="RefSeq" id="WP_338609348.1">
    <property type="nucleotide sequence ID" value="NZ_CP146275.1"/>
</dbReference>
<accession>A0ABZ2I846</accession>
<dbReference type="SMART" id="SM00267">
    <property type="entry name" value="GGDEF"/>
    <property type="match status" value="1"/>
</dbReference>
<dbReference type="InterPro" id="IPR035965">
    <property type="entry name" value="PAS-like_dom_sf"/>
</dbReference>
<dbReference type="PROSITE" id="PS50112">
    <property type="entry name" value="PAS"/>
    <property type="match status" value="1"/>
</dbReference>
<dbReference type="CDD" id="cd01949">
    <property type="entry name" value="GGDEF"/>
    <property type="match status" value="1"/>
</dbReference>
<protein>
    <submittedName>
        <fullName evidence="5">EAL domain-containing protein</fullName>
    </submittedName>
</protein>
<sequence length="742" mass="80740">MHDGRSAGGCLTANPSRLDLIELAITRTDRAILISNAEGHPCYLNPAFEALLGYGLDDFAGQAPWSLLAGPMIDERLHQRARSFGNTGGGFSDDLLLRTRSGDPVWVSAWLDPVQDAQGHFTHLIAMLADTTQSKRLQVFQRVSLDALSRDMPLTEFMGHICEQVQALAPDTVCSILGVDENRKLRPLAAPSLPASVAKQIDGLEIGPRTGSCGTAAWRGEPVVVEDIETDPLWTDFKHLFLPLGLRACWSYPMVLRDGRVAGTFAFYFPERRPPSAWHLRLVEACLSLCVMAIERHEARTQIRRLAYYDALTGLPNRVLMRQRVEQTLAGDPLRRKSLACLCLDLDRFKDINDAYGLPAGDMVLEAVSQRLLDRASSSDMVARMSADAFIILLDDCRAEGAAAAAQDLLASLREPFEISGTTVSLSGSIGIALYPGDATDVETLVNNCETAMFGAKAAGRANYHFFSPEMNAANRDRLELGVALREALADGQLSLAFQPQIDRNSEEIYGVEALARWTHPQLGPVGPDRFIPVAEQIGMIEDIGLWALRTACAQLAHWRAAGRHIPAVSVNISAQQFRNGAFCAQVGETLAAHGLAPSDLTIEITESLMLDQTAAVTANTDALSKMGVNLSMDDFGTGFSSLSLIARLPVKELKIDRAFIDRLESDAGAQAVATAIICMGQSLNMRVVAEGVETDAQRRFLDALGCDAQQGYLYSRPLTAQAMDDWLDANAHSPAGRRRRA</sequence>
<evidence type="ECO:0000313" key="5">
    <source>
        <dbReference type="EMBL" id="WWT33685.1"/>
    </source>
</evidence>
<dbReference type="InterPro" id="IPR052155">
    <property type="entry name" value="Biofilm_reg_signaling"/>
</dbReference>
<dbReference type="InterPro" id="IPR029787">
    <property type="entry name" value="Nucleotide_cyclase"/>
</dbReference>
<organism evidence="5 6">
    <name type="scientific">Pelagibacterium nitratireducens</name>
    <dbReference type="NCBI Taxonomy" id="1046114"/>
    <lineage>
        <taxon>Bacteria</taxon>
        <taxon>Pseudomonadati</taxon>
        <taxon>Pseudomonadota</taxon>
        <taxon>Alphaproteobacteria</taxon>
        <taxon>Hyphomicrobiales</taxon>
        <taxon>Devosiaceae</taxon>
        <taxon>Pelagibacterium</taxon>
    </lineage>
</organism>
<dbReference type="PANTHER" id="PTHR44757">
    <property type="entry name" value="DIGUANYLATE CYCLASE DGCP"/>
    <property type="match status" value="1"/>
</dbReference>
<dbReference type="Gene3D" id="3.20.20.450">
    <property type="entry name" value="EAL domain"/>
    <property type="match status" value="1"/>
</dbReference>
<dbReference type="EMBL" id="CP146275">
    <property type="protein sequence ID" value="WWT33685.1"/>
    <property type="molecule type" value="Genomic_DNA"/>
</dbReference>
<dbReference type="PROSITE" id="PS50887">
    <property type="entry name" value="GGDEF"/>
    <property type="match status" value="1"/>
</dbReference>
<keyword evidence="6" id="KW-1185">Reference proteome</keyword>
<feature type="domain" description="EAL" evidence="3">
    <location>
        <begin position="478"/>
        <end position="732"/>
    </location>
</feature>
<dbReference type="Pfam" id="PF13185">
    <property type="entry name" value="GAF_2"/>
    <property type="match status" value="1"/>
</dbReference>
<dbReference type="SUPFAM" id="SSF55785">
    <property type="entry name" value="PYP-like sensor domain (PAS domain)"/>
    <property type="match status" value="1"/>
</dbReference>
<evidence type="ECO:0000259" key="1">
    <source>
        <dbReference type="PROSITE" id="PS50112"/>
    </source>
</evidence>
<dbReference type="SUPFAM" id="SSF141868">
    <property type="entry name" value="EAL domain-like"/>
    <property type="match status" value="1"/>
</dbReference>
<dbReference type="PANTHER" id="PTHR44757:SF2">
    <property type="entry name" value="BIOFILM ARCHITECTURE MAINTENANCE PROTEIN MBAA"/>
    <property type="match status" value="1"/>
</dbReference>
<evidence type="ECO:0000259" key="4">
    <source>
        <dbReference type="PROSITE" id="PS50887"/>
    </source>
</evidence>
<dbReference type="CDD" id="cd01948">
    <property type="entry name" value="EAL"/>
    <property type="match status" value="1"/>
</dbReference>
<dbReference type="InterPro" id="IPR003018">
    <property type="entry name" value="GAF"/>
</dbReference>
<dbReference type="PROSITE" id="PS50883">
    <property type="entry name" value="EAL"/>
    <property type="match status" value="1"/>
</dbReference>
<evidence type="ECO:0000259" key="2">
    <source>
        <dbReference type="PROSITE" id="PS50113"/>
    </source>
</evidence>
<dbReference type="InterPro" id="IPR035919">
    <property type="entry name" value="EAL_sf"/>
</dbReference>
<dbReference type="Gene3D" id="3.30.70.270">
    <property type="match status" value="1"/>
</dbReference>
<dbReference type="InterPro" id="IPR043128">
    <property type="entry name" value="Rev_trsase/Diguanyl_cyclase"/>
</dbReference>
<dbReference type="Pfam" id="PF00990">
    <property type="entry name" value="GGDEF"/>
    <property type="match status" value="1"/>
</dbReference>
<dbReference type="SMART" id="SM00052">
    <property type="entry name" value="EAL"/>
    <property type="match status" value="1"/>
</dbReference>
<dbReference type="PIRSF" id="PIRSF005925">
    <property type="entry name" value="Dos"/>
    <property type="match status" value="1"/>
</dbReference>
<dbReference type="InterPro" id="IPR000160">
    <property type="entry name" value="GGDEF_dom"/>
</dbReference>
<dbReference type="SUPFAM" id="SSF55781">
    <property type="entry name" value="GAF domain-like"/>
    <property type="match status" value="1"/>
</dbReference>
<proteinExistence type="predicted"/>
<dbReference type="SUPFAM" id="SSF55073">
    <property type="entry name" value="Nucleotide cyclase"/>
    <property type="match status" value="1"/>
</dbReference>
<dbReference type="InterPro" id="IPR029016">
    <property type="entry name" value="GAF-like_dom_sf"/>
</dbReference>
<dbReference type="Gene3D" id="3.30.450.20">
    <property type="entry name" value="PAS domain"/>
    <property type="match status" value="1"/>
</dbReference>
<dbReference type="Proteomes" id="UP001369958">
    <property type="component" value="Chromosome"/>
</dbReference>
<feature type="domain" description="GGDEF" evidence="4">
    <location>
        <begin position="337"/>
        <end position="469"/>
    </location>
</feature>
<name>A0ABZ2I846_9HYPH</name>
<dbReference type="PROSITE" id="PS50113">
    <property type="entry name" value="PAC"/>
    <property type="match status" value="1"/>
</dbReference>
<reference evidence="5 6" key="1">
    <citation type="submission" date="2024-02" db="EMBL/GenBank/DDBJ databases">
        <title>Complete genome sequence of Pelagibacterium nitratireducens ZH15.</title>
        <authorList>
            <person name="Zhao L.H."/>
        </authorList>
    </citation>
    <scope>NUCLEOTIDE SEQUENCE [LARGE SCALE GENOMIC DNA]</scope>
    <source>
        <strain evidence="5 6">ZH15</strain>
    </source>
</reference>
<dbReference type="Pfam" id="PF13426">
    <property type="entry name" value="PAS_9"/>
    <property type="match status" value="1"/>
</dbReference>
<dbReference type="Pfam" id="PF00563">
    <property type="entry name" value="EAL"/>
    <property type="match status" value="1"/>
</dbReference>